<evidence type="ECO:0000313" key="2">
    <source>
        <dbReference type="Proteomes" id="UP001243375"/>
    </source>
</evidence>
<dbReference type="Proteomes" id="UP001243375">
    <property type="component" value="Unassembled WGS sequence"/>
</dbReference>
<comment type="caution">
    <text evidence="1">The sequence shown here is derived from an EMBL/GenBank/DDBJ whole genome shotgun (WGS) entry which is preliminary data.</text>
</comment>
<keyword evidence="2" id="KW-1185">Reference proteome</keyword>
<name>A0ACC2XEN6_9TREE</name>
<proteinExistence type="predicted"/>
<reference evidence="1" key="1">
    <citation type="submission" date="2023-04" db="EMBL/GenBank/DDBJ databases">
        <title>Draft Genome sequencing of Naganishia species isolated from polar environments using Oxford Nanopore Technology.</title>
        <authorList>
            <person name="Leo P."/>
            <person name="Venkateswaran K."/>
        </authorList>
    </citation>
    <scope>NUCLEOTIDE SEQUENCE</scope>
    <source>
        <strain evidence="1">MNA-CCFEE 5425</strain>
    </source>
</reference>
<evidence type="ECO:0000313" key="1">
    <source>
        <dbReference type="EMBL" id="KAJ9121846.1"/>
    </source>
</evidence>
<dbReference type="EMBL" id="JASBWU010000005">
    <property type="protein sequence ID" value="KAJ9121846.1"/>
    <property type="molecule type" value="Genomic_DNA"/>
</dbReference>
<protein>
    <submittedName>
        <fullName evidence="1">Uncharacterized protein</fullName>
    </submittedName>
</protein>
<organism evidence="1 2">
    <name type="scientific">Naganishia vaughanmartiniae</name>
    <dbReference type="NCBI Taxonomy" id="1424756"/>
    <lineage>
        <taxon>Eukaryota</taxon>
        <taxon>Fungi</taxon>
        <taxon>Dikarya</taxon>
        <taxon>Basidiomycota</taxon>
        <taxon>Agaricomycotina</taxon>
        <taxon>Tremellomycetes</taxon>
        <taxon>Filobasidiales</taxon>
        <taxon>Filobasidiaceae</taxon>
        <taxon>Naganishia</taxon>
    </lineage>
</organism>
<accession>A0ACC2XEN6</accession>
<gene>
    <name evidence="1" type="ORF">QFC22_002469</name>
</gene>
<sequence length="753" mass="81507">MQDENEEEKRYSPTATDRSSYQSATSRSSSSYASSQKHVRDSIQFQSSSEHGGPNRNRLSTTSMGRTVSESPSSRNHFRDSLDEQKAQVGETMLPISQALTLVRSAIIGHKYAHIQPSIACVISAIRSLLNVTNCLQRESPMLVEFRILGKMRKAIMANLAELVALARTTANTIQDQLDHQLAVARENDPNQYYGVAHGGPSEVELSAILEAGQVIYTDVQNFLVALVNCGIPLPQPKEVTSSGTSGSFAATSALGEHFRDDPRGTIASRTFSERIAGNDHALSLEERFQSTTVNEQQQAGEAARRSPSKQRDQGLPRRDRTSSAMQATRSMGDMRDAEANRSNYPSSLGGNRLQGSLLGVPLSAAMSTSSSQTSEARGKNELSWKYPVGQGSSSTAMERTSSSSSTLSEQFFDMTRSHRESISSASSATSSGVSAGNSMACASAIIAPSTASTLPLLPNGRINIAAAVHITQDAFSSTMAALIGHIQVHTIGSHPSSHAHIIDLTREAIDRVKDLLTLMETVIRQSTSASSPLAANFTVTDPRQQEQLNALDGQRGALYQATGTLVETAETVASAPYRESPSPVDEQNKQALLVSISAALRVTRECCRLCKVCAITADEWHTHPVAGSEAPKVETGNRPSLTDSADIHHVRQRGHARSSSAASSLGDENHRTKFGWETTDDEDEEELIHTLDEDDYTLHAKRLVSRQAVSVFLVVANMVPDTLYGSAPAVIYFFSDYACYRKREVPRSDESS</sequence>